<proteinExistence type="predicted"/>
<reference evidence="1" key="1">
    <citation type="submission" date="2025-08" db="UniProtKB">
        <authorList>
            <consortium name="Ensembl"/>
        </authorList>
    </citation>
    <scope>IDENTIFICATION</scope>
</reference>
<sequence>MVSEKNTCTSALPGLWNPNTAIRSLGMQRMPPRLSWSQCPSSSYSLSHTHPHTHTPARPQMQTHTVFISIFTRTTVYTFNNYL</sequence>
<dbReference type="AlphaFoldDB" id="A0A3B5L6Y1"/>
<name>A0A3B5L6Y1_9TELE</name>
<evidence type="ECO:0000313" key="1">
    <source>
        <dbReference type="Ensembl" id="ENSXCOP00000006195.1"/>
    </source>
</evidence>
<evidence type="ECO:0000313" key="2">
    <source>
        <dbReference type="Proteomes" id="UP000261380"/>
    </source>
</evidence>
<dbReference type="Ensembl" id="ENSXCOT00000006266.1">
    <property type="protein sequence ID" value="ENSXCOP00000006195.1"/>
    <property type="gene ID" value="ENSXCOG00000004786.1"/>
</dbReference>
<accession>A0A3B5L6Y1</accession>
<dbReference type="Proteomes" id="UP000261380">
    <property type="component" value="Unplaced"/>
</dbReference>
<keyword evidence="2" id="KW-1185">Reference proteome</keyword>
<organism evidence="1 2">
    <name type="scientific">Xiphophorus couchianus</name>
    <name type="common">Monterrey platyfish</name>
    <dbReference type="NCBI Taxonomy" id="32473"/>
    <lineage>
        <taxon>Eukaryota</taxon>
        <taxon>Metazoa</taxon>
        <taxon>Chordata</taxon>
        <taxon>Craniata</taxon>
        <taxon>Vertebrata</taxon>
        <taxon>Euteleostomi</taxon>
        <taxon>Actinopterygii</taxon>
        <taxon>Neopterygii</taxon>
        <taxon>Teleostei</taxon>
        <taxon>Neoteleostei</taxon>
        <taxon>Acanthomorphata</taxon>
        <taxon>Ovalentaria</taxon>
        <taxon>Atherinomorphae</taxon>
        <taxon>Cyprinodontiformes</taxon>
        <taxon>Poeciliidae</taxon>
        <taxon>Poeciliinae</taxon>
        <taxon>Xiphophorus</taxon>
    </lineage>
</organism>
<reference evidence="1" key="2">
    <citation type="submission" date="2025-09" db="UniProtKB">
        <authorList>
            <consortium name="Ensembl"/>
        </authorList>
    </citation>
    <scope>IDENTIFICATION</scope>
</reference>
<dbReference type="GeneTree" id="ENSGT01110000271804"/>
<protein>
    <submittedName>
        <fullName evidence="1">Uncharacterized protein</fullName>
    </submittedName>
</protein>